<dbReference type="EMBL" id="NOJY02000028">
    <property type="protein sequence ID" value="RDY26395.1"/>
    <property type="molecule type" value="Genomic_DNA"/>
</dbReference>
<gene>
    <name evidence="2" type="ORF">CHL78_013750</name>
</gene>
<accession>A0A371J106</accession>
<protein>
    <submittedName>
        <fullName evidence="2">ABC transporter permease</fullName>
    </submittedName>
</protein>
<dbReference type="OrthoDB" id="1701857at2"/>
<dbReference type="RefSeq" id="WP_094368831.1">
    <property type="nucleotide sequence ID" value="NZ_NOJY02000028.1"/>
</dbReference>
<evidence type="ECO:0000256" key="1">
    <source>
        <dbReference type="SAM" id="Phobius"/>
    </source>
</evidence>
<dbReference type="Pfam" id="PF12730">
    <property type="entry name" value="ABC2_membrane_4"/>
    <property type="match status" value="1"/>
</dbReference>
<reference evidence="2 3" key="1">
    <citation type="journal article" date="2017" name="Genome Announc.">
        <title>Draft Genome Sequence of Romboutsia weinsteinii sp. nov. Strain CCRI-19649(T) Isolated from Surface Water.</title>
        <authorList>
            <person name="Maheux A.F."/>
            <person name="Boudreau D.K."/>
            <person name="Berube E."/>
            <person name="Boissinot M."/>
            <person name="Cantin P."/>
            <person name="Raymond F."/>
            <person name="Corbeil J."/>
            <person name="Omar R.F."/>
            <person name="Bergeron M.G."/>
        </authorList>
    </citation>
    <scope>NUCLEOTIDE SEQUENCE [LARGE SCALE GENOMIC DNA]</scope>
    <source>
        <strain evidence="2 3">CCRI-19649</strain>
    </source>
</reference>
<feature type="transmembrane region" description="Helical" evidence="1">
    <location>
        <begin position="189"/>
        <end position="210"/>
    </location>
</feature>
<feature type="transmembrane region" description="Helical" evidence="1">
    <location>
        <begin position="96"/>
        <end position="119"/>
    </location>
</feature>
<feature type="transmembrane region" description="Helical" evidence="1">
    <location>
        <begin position="145"/>
        <end position="169"/>
    </location>
</feature>
<keyword evidence="1" id="KW-1133">Transmembrane helix</keyword>
<organism evidence="2 3">
    <name type="scientific">Romboutsia weinsteinii</name>
    <dbReference type="NCBI Taxonomy" id="2020949"/>
    <lineage>
        <taxon>Bacteria</taxon>
        <taxon>Bacillati</taxon>
        <taxon>Bacillota</taxon>
        <taxon>Clostridia</taxon>
        <taxon>Peptostreptococcales</taxon>
        <taxon>Peptostreptococcaceae</taxon>
        <taxon>Romboutsia</taxon>
    </lineage>
</organism>
<dbReference type="PANTHER" id="PTHR37305:SF1">
    <property type="entry name" value="MEMBRANE PROTEIN"/>
    <property type="match status" value="1"/>
</dbReference>
<dbReference type="GO" id="GO:0140359">
    <property type="term" value="F:ABC-type transporter activity"/>
    <property type="evidence" value="ECO:0007669"/>
    <property type="project" value="InterPro"/>
</dbReference>
<dbReference type="PANTHER" id="PTHR37305">
    <property type="entry name" value="INTEGRAL MEMBRANE PROTEIN-RELATED"/>
    <property type="match status" value="1"/>
</dbReference>
<sequence>MLRMIKAEVYKLIKSKAFIILCGVAVGLVILIASFSSFMTEDRYFDTLGDIPQEEKYKLAEEMKTSSQDGPIVVPGQLGFNTNGTKDPLNVTPVEVFHISFGVGVVEILISVLVASMFAKEYSAGTLKNTLAYGKKREQFYISKLIAILIGVAIIVSILVITPTIITIFSKDWIGQFKFTHLIEIIRTFAGAMILYTAIASILMLIVTMVKSNGATIAISVLLFIFVPTFLAFNYGRYDWFDKLYELTIFYNTSLATAIKASSTDVLRASVVGICTLLVALLAGISIFKKQDIK</sequence>
<feature type="transmembrane region" description="Helical" evidence="1">
    <location>
        <begin position="18"/>
        <end position="39"/>
    </location>
</feature>
<keyword evidence="1" id="KW-0472">Membrane</keyword>
<proteinExistence type="predicted"/>
<dbReference type="AlphaFoldDB" id="A0A371J106"/>
<comment type="caution">
    <text evidence="2">The sequence shown here is derived from an EMBL/GenBank/DDBJ whole genome shotgun (WGS) entry which is preliminary data.</text>
</comment>
<keyword evidence="3" id="KW-1185">Reference proteome</keyword>
<evidence type="ECO:0000313" key="3">
    <source>
        <dbReference type="Proteomes" id="UP000215694"/>
    </source>
</evidence>
<feature type="transmembrane region" description="Helical" evidence="1">
    <location>
        <begin position="217"/>
        <end position="236"/>
    </location>
</feature>
<keyword evidence="1" id="KW-0812">Transmembrane</keyword>
<dbReference type="Proteomes" id="UP000215694">
    <property type="component" value="Unassembled WGS sequence"/>
</dbReference>
<name>A0A371J106_9FIRM</name>
<feature type="transmembrane region" description="Helical" evidence="1">
    <location>
        <begin position="266"/>
        <end position="288"/>
    </location>
</feature>
<evidence type="ECO:0000313" key="2">
    <source>
        <dbReference type="EMBL" id="RDY26395.1"/>
    </source>
</evidence>
<dbReference type="GO" id="GO:0005886">
    <property type="term" value="C:plasma membrane"/>
    <property type="evidence" value="ECO:0007669"/>
    <property type="project" value="UniProtKB-SubCell"/>
</dbReference>